<dbReference type="Proteomes" id="UP000682733">
    <property type="component" value="Unassembled WGS sequence"/>
</dbReference>
<dbReference type="EMBL" id="CAJOBA010021915">
    <property type="protein sequence ID" value="CAF3914523.1"/>
    <property type="molecule type" value="Genomic_DNA"/>
</dbReference>
<evidence type="ECO:0000256" key="1">
    <source>
        <dbReference type="SAM" id="MobiDB-lite"/>
    </source>
</evidence>
<comment type="caution">
    <text evidence="2">The sequence shown here is derived from an EMBL/GenBank/DDBJ whole genome shotgun (WGS) entry which is preliminary data.</text>
</comment>
<sequence length="66" mass="7443">EKDVAKQMPYGNSKSRSTAHVYRRAVPSTVEKIKEAVKSKTPTTVYKSMVTSADSDMPRNLNQVHY</sequence>
<feature type="non-terminal residue" evidence="2">
    <location>
        <position position="66"/>
    </location>
</feature>
<evidence type="ECO:0000313" key="2">
    <source>
        <dbReference type="EMBL" id="CAF3914523.1"/>
    </source>
</evidence>
<reference evidence="2" key="1">
    <citation type="submission" date="2021-02" db="EMBL/GenBank/DDBJ databases">
        <authorList>
            <person name="Nowell W R."/>
        </authorList>
    </citation>
    <scope>NUCLEOTIDE SEQUENCE</scope>
</reference>
<protein>
    <submittedName>
        <fullName evidence="2">Uncharacterized protein</fullName>
    </submittedName>
</protein>
<organism evidence="2 3">
    <name type="scientific">Didymodactylos carnosus</name>
    <dbReference type="NCBI Taxonomy" id="1234261"/>
    <lineage>
        <taxon>Eukaryota</taxon>
        <taxon>Metazoa</taxon>
        <taxon>Spiralia</taxon>
        <taxon>Gnathifera</taxon>
        <taxon>Rotifera</taxon>
        <taxon>Eurotatoria</taxon>
        <taxon>Bdelloidea</taxon>
        <taxon>Philodinida</taxon>
        <taxon>Philodinidae</taxon>
        <taxon>Didymodactylos</taxon>
    </lineage>
</organism>
<feature type="region of interest" description="Disordered" evidence="1">
    <location>
        <begin position="1"/>
        <end position="21"/>
    </location>
</feature>
<evidence type="ECO:0000313" key="3">
    <source>
        <dbReference type="Proteomes" id="UP000682733"/>
    </source>
</evidence>
<name>A0A8S2LPD7_9BILA</name>
<gene>
    <name evidence="2" type="ORF">TMI583_LOCUS21104</name>
</gene>
<accession>A0A8S2LPD7</accession>
<dbReference type="AlphaFoldDB" id="A0A8S2LPD7"/>
<feature type="non-terminal residue" evidence="2">
    <location>
        <position position="1"/>
    </location>
</feature>
<proteinExistence type="predicted"/>